<dbReference type="RefSeq" id="WP_086349134.1">
    <property type="nucleotide sequence ID" value="NZ_CP147247.1"/>
</dbReference>
<dbReference type="OrthoDB" id="2294204at2"/>
<dbReference type="AlphaFoldDB" id="A0A242K6B6"/>
<evidence type="ECO:0000313" key="1">
    <source>
        <dbReference type="EMBL" id="OTP15850.1"/>
    </source>
</evidence>
<proteinExistence type="predicted"/>
<reference evidence="2" key="3">
    <citation type="submission" date="2024-03" db="EMBL/GenBank/DDBJ databases">
        <title>The Genome Sequence of Enterococcus sp. DIV0242b.</title>
        <authorList>
            <consortium name="The Broad Institute Genomics Platform"/>
            <consortium name="The Broad Institute Microbial Omics Core"/>
            <consortium name="The Broad Institute Genomic Center for Infectious Diseases"/>
            <person name="Earl A."/>
            <person name="Manson A."/>
            <person name="Gilmore M."/>
            <person name="Schwartman J."/>
            <person name="Shea T."/>
            <person name="Abouelleil A."/>
            <person name="Cao P."/>
            <person name="Chapman S."/>
            <person name="Cusick C."/>
            <person name="Young S."/>
            <person name="Neafsey D."/>
            <person name="Nusbaum C."/>
            <person name="Birren B."/>
        </authorList>
    </citation>
    <scope>NUCLEOTIDE SEQUENCE</scope>
    <source>
        <strain evidence="2">9E7_DIV0242</strain>
    </source>
</reference>
<dbReference type="InterPro" id="IPR040547">
    <property type="entry name" value="CdiI"/>
</dbReference>
<gene>
    <name evidence="1" type="ORF">A5888_002064</name>
    <name evidence="2" type="ORF">A5888_003937</name>
</gene>
<protein>
    <submittedName>
        <fullName evidence="1">Uncharacterized protein</fullName>
    </submittedName>
</protein>
<organism evidence="1">
    <name type="scientific">Candidatus Enterococcus clewellii</name>
    <dbReference type="NCBI Taxonomy" id="1834193"/>
    <lineage>
        <taxon>Bacteria</taxon>
        <taxon>Bacillati</taxon>
        <taxon>Bacillota</taxon>
        <taxon>Bacilli</taxon>
        <taxon>Lactobacillales</taxon>
        <taxon>Enterococcaceae</taxon>
        <taxon>Enterococcus</taxon>
    </lineage>
</organism>
<evidence type="ECO:0000313" key="2">
    <source>
        <dbReference type="EMBL" id="WYJ92164.1"/>
    </source>
</evidence>
<dbReference type="EMBL" id="CP147247">
    <property type="protein sequence ID" value="WYJ92164.1"/>
    <property type="molecule type" value="Genomic_DNA"/>
</dbReference>
<keyword evidence="3" id="KW-1185">Reference proteome</keyword>
<name>A0A242K6B6_9ENTE</name>
<sequence>MKIKEIYALQEIIDVTQDSVKYDRWYNELLNKTEDELTENDVYMMFTQRVLEELAVKKAIAFVEADPLAGTMWDGQSLEQLAEAPLEKLLSYKMELKKLSLLVEASIDSSLWDFDFEEKEFMERFEKFKIRIADL</sequence>
<reference evidence="1" key="1">
    <citation type="submission" date="2017-05" db="EMBL/GenBank/DDBJ databases">
        <title>The Genome Sequence of Enterococcus sp. 9E7_DIV0242.</title>
        <authorList>
            <consortium name="The Broad Institute Genomics Platform"/>
            <consortium name="The Broad Institute Genomic Center for Infectious Diseases"/>
            <person name="Earl A."/>
            <person name="Manson A."/>
            <person name="Schwartman J."/>
            <person name="Gilmore M."/>
            <person name="Abouelleil A."/>
            <person name="Cao P."/>
            <person name="Chapman S."/>
            <person name="Cusick C."/>
            <person name="Shea T."/>
            <person name="Young S."/>
            <person name="Neafsey D."/>
            <person name="Nusbaum C."/>
            <person name="Birren B."/>
        </authorList>
    </citation>
    <scope>NUCLEOTIDE SEQUENCE [LARGE SCALE GENOMIC DNA]</scope>
    <source>
        <strain evidence="1">9E7_DIV0242</strain>
    </source>
</reference>
<evidence type="ECO:0000313" key="3">
    <source>
        <dbReference type="Proteomes" id="UP000195141"/>
    </source>
</evidence>
<dbReference type="Pfam" id="PF18616">
    <property type="entry name" value="CdiI_3"/>
    <property type="match status" value="1"/>
</dbReference>
<dbReference type="Proteomes" id="UP000195141">
    <property type="component" value="Chromosome"/>
</dbReference>
<reference evidence="2" key="2">
    <citation type="submission" date="2017-05" db="EMBL/GenBank/DDBJ databases">
        <authorList>
            <consortium name="The Broad Institute Genomics Platform"/>
            <consortium name="The Broad Institute Genomic Center for Infectious Diseases"/>
            <person name="Earl A."/>
            <person name="Manson A."/>
            <person name="Schwartman J."/>
            <person name="Gilmore M."/>
            <person name="Abouelleil A."/>
            <person name="Cao P."/>
            <person name="Chapman S."/>
            <person name="Cusick C."/>
            <person name="Shea T."/>
            <person name="Young S."/>
            <person name="Neafsey D."/>
            <person name="Nusbaum C."/>
            <person name="Birren B."/>
        </authorList>
    </citation>
    <scope>NUCLEOTIDE SEQUENCE</scope>
    <source>
        <strain evidence="2">9E7_DIV0242</strain>
    </source>
</reference>
<dbReference type="EMBL" id="NGMM01000003">
    <property type="protein sequence ID" value="OTP15850.1"/>
    <property type="molecule type" value="Genomic_DNA"/>
</dbReference>
<accession>A0A242K6B6</accession>